<dbReference type="EMBL" id="CALNXI010000148">
    <property type="protein sequence ID" value="CAH3020449.1"/>
    <property type="molecule type" value="Genomic_DNA"/>
</dbReference>
<feature type="domain" description="Histone deacetylase" evidence="2">
    <location>
        <begin position="68"/>
        <end position="330"/>
    </location>
</feature>
<reference evidence="3 4" key="1">
    <citation type="submission" date="2022-05" db="EMBL/GenBank/DDBJ databases">
        <authorList>
            <consortium name="Genoscope - CEA"/>
            <person name="William W."/>
        </authorList>
    </citation>
    <scope>NUCLEOTIDE SEQUENCE [LARGE SCALE GENOMIC DNA]</scope>
</reference>
<accession>A0ABN8LXK1</accession>
<dbReference type="InterPro" id="IPR037138">
    <property type="entry name" value="His_deacetylse_dom_sf"/>
</dbReference>
<name>A0ABN8LXK1_9CNID</name>
<dbReference type="InterPro" id="IPR023801">
    <property type="entry name" value="His_deacetylse_dom"/>
</dbReference>
<evidence type="ECO:0000259" key="2">
    <source>
        <dbReference type="Pfam" id="PF00850"/>
    </source>
</evidence>
<dbReference type="InterPro" id="IPR023696">
    <property type="entry name" value="Ureohydrolase_dom_sf"/>
</dbReference>
<dbReference type="Proteomes" id="UP001159427">
    <property type="component" value="Unassembled WGS sequence"/>
</dbReference>
<dbReference type="Gene3D" id="3.40.800.20">
    <property type="entry name" value="Histone deacetylase domain"/>
    <property type="match status" value="1"/>
</dbReference>
<proteinExistence type="predicted"/>
<dbReference type="PANTHER" id="PTHR10625:SF19">
    <property type="entry name" value="HISTONE DEACETYLASE 12"/>
    <property type="match status" value="1"/>
</dbReference>
<dbReference type="SUPFAM" id="SSF52768">
    <property type="entry name" value="Arginase/deacetylase"/>
    <property type="match status" value="1"/>
</dbReference>
<organism evidence="3 4">
    <name type="scientific">Porites evermanni</name>
    <dbReference type="NCBI Taxonomy" id="104178"/>
    <lineage>
        <taxon>Eukaryota</taxon>
        <taxon>Metazoa</taxon>
        <taxon>Cnidaria</taxon>
        <taxon>Anthozoa</taxon>
        <taxon>Hexacorallia</taxon>
        <taxon>Scleractinia</taxon>
        <taxon>Fungiina</taxon>
        <taxon>Poritidae</taxon>
        <taxon>Porites</taxon>
    </lineage>
</organism>
<dbReference type="CDD" id="cd09993">
    <property type="entry name" value="HDAC_classIV"/>
    <property type="match status" value="1"/>
</dbReference>
<keyword evidence="4" id="KW-1185">Reference proteome</keyword>
<sequence length="369" mass="41578">MAAVVLRRDVAKSCLFSFLRPQITTRTTYHICCRQQCLQRNFYSGGTFFTKLPLVHHEGFSCQWPEKHRFKMAKFVKVMEWIVKDKLLDSVQVFQPTEPCYEAVTRVHTKDFVDSFIKGSLPFDAMRKTGFHWSEGLVKRCFLEVGGTILAAKLAMEYGLACSTGGGTHHAFPSHGSGFCMLNDLAIAAQDMIDSNVVKKVLIVDLDVHQGDGTAFIFKNNDSVFTFSMHCEKNFPLRKQQSDLDVGLECGLNDKQYLNTVKDYLPWLLDLFNPDLVLYDAGVDPHQDDALGKLNLTDQGLFERDVTVLQSILKRGIPCATVIGGGYDDDIEVLSRRHSIIHRAAIKVGVTYPASERRYLRENARAVLA</sequence>
<dbReference type="PANTHER" id="PTHR10625">
    <property type="entry name" value="HISTONE DEACETYLASE HDAC1-RELATED"/>
    <property type="match status" value="1"/>
</dbReference>
<evidence type="ECO:0000313" key="4">
    <source>
        <dbReference type="Proteomes" id="UP001159427"/>
    </source>
</evidence>
<protein>
    <recommendedName>
        <fullName evidence="2">Histone deacetylase domain-containing protein</fullName>
    </recommendedName>
</protein>
<dbReference type="InterPro" id="IPR044150">
    <property type="entry name" value="HDAC_classIV"/>
</dbReference>
<comment type="caution">
    <text evidence="3">The sequence shown here is derived from an EMBL/GenBank/DDBJ whole genome shotgun (WGS) entry which is preliminary data.</text>
</comment>
<dbReference type="PRINTS" id="PR01270">
    <property type="entry name" value="HDASUPER"/>
</dbReference>
<dbReference type="Pfam" id="PF00850">
    <property type="entry name" value="Hist_deacetyl"/>
    <property type="match status" value="1"/>
</dbReference>
<dbReference type="InterPro" id="IPR000286">
    <property type="entry name" value="HDACs"/>
</dbReference>
<evidence type="ECO:0000313" key="3">
    <source>
        <dbReference type="EMBL" id="CAH3020449.1"/>
    </source>
</evidence>
<evidence type="ECO:0000256" key="1">
    <source>
        <dbReference type="ARBA" id="ARBA00022801"/>
    </source>
</evidence>
<gene>
    <name evidence="3" type="ORF">PEVE_00007222</name>
</gene>
<keyword evidence="1" id="KW-0378">Hydrolase</keyword>